<feature type="domain" description="TonB-dependent receptor plug" evidence="8">
    <location>
        <begin position="225"/>
        <end position="340"/>
    </location>
</feature>
<dbReference type="RefSeq" id="WP_265787995.1">
    <property type="nucleotide sequence ID" value="NZ_BAABRS010000001.1"/>
</dbReference>
<dbReference type="InterPro" id="IPR039426">
    <property type="entry name" value="TonB-dep_rcpt-like"/>
</dbReference>
<comment type="subcellular location">
    <subcellularLocation>
        <location evidence="1 7">Cell outer membrane</location>
        <topology evidence="1 7">Multi-pass membrane protein</topology>
    </subcellularLocation>
</comment>
<evidence type="ECO:0000259" key="8">
    <source>
        <dbReference type="Pfam" id="PF07715"/>
    </source>
</evidence>
<evidence type="ECO:0000256" key="4">
    <source>
        <dbReference type="ARBA" id="ARBA00022692"/>
    </source>
</evidence>
<keyword evidence="3 7" id="KW-1134">Transmembrane beta strand</keyword>
<evidence type="ECO:0000256" key="1">
    <source>
        <dbReference type="ARBA" id="ARBA00004571"/>
    </source>
</evidence>
<proteinExistence type="inferred from homology"/>
<keyword evidence="9" id="KW-0675">Receptor</keyword>
<accession>A0ABT3PWN5</accession>
<evidence type="ECO:0000256" key="6">
    <source>
        <dbReference type="ARBA" id="ARBA00023237"/>
    </source>
</evidence>
<keyword evidence="5 7" id="KW-0472">Membrane</keyword>
<dbReference type="Pfam" id="PF13715">
    <property type="entry name" value="CarbopepD_reg_2"/>
    <property type="match status" value="1"/>
</dbReference>
<evidence type="ECO:0000256" key="5">
    <source>
        <dbReference type="ARBA" id="ARBA00023136"/>
    </source>
</evidence>
<protein>
    <submittedName>
        <fullName evidence="9">TonB-dependent receptor</fullName>
    </submittedName>
</protein>
<dbReference type="InterPro" id="IPR036942">
    <property type="entry name" value="Beta-barrel_TonB_sf"/>
</dbReference>
<dbReference type="InterPro" id="IPR012910">
    <property type="entry name" value="Plug_dom"/>
</dbReference>
<dbReference type="EMBL" id="JAJNDC010000001">
    <property type="protein sequence ID" value="MCW9712216.1"/>
    <property type="molecule type" value="Genomic_DNA"/>
</dbReference>
<evidence type="ECO:0000256" key="2">
    <source>
        <dbReference type="ARBA" id="ARBA00022448"/>
    </source>
</evidence>
<keyword evidence="2 7" id="KW-0813">Transport</keyword>
<evidence type="ECO:0000313" key="9">
    <source>
        <dbReference type="EMBL" id="MCW9712216.1"/>
    </source>
</evidence>
<dbReference type="Gene3D" id="2.40.170.20">
    <property type="entry name" value="TonB-dependent receptor, beta-barrel domain"/>
    <property type="match status" value="1"/>
</dbReference>
<dbReference type="Proteomes" id="UP001207337">
    <property type="component" value="Unassembled WGS sequence"/>
</dbReference>
<name>A0ABT3PWN5_9BACT</name>
<dbReference type="SUPFAM" id="SSF49464">
    <property type="entry name" value="Carboxypeptidase regulatory domain-like"/>
    <property type="match status" value="1"/>
</dbReference>
<evidence type="ECO:0000256" key="7">
    <source>
        <dbReference type="PROSITE-ProRule" id="PRU01360"/>
    </source>
</evidence>
<dbReference type="InterPro" id="IPR023996">
    <property type="entry name" value="TonB-dep_OMP_SusC/RagA"/>
</dbReference>
<gene>
    <name evidence="9" type="ORF">LQ318_04780</name>
</gene>
<dbReference type="Gene3D" id="2.170.130.10">
    <property type="entry name" value="TonB-dependent receptor, plug domain"/>
    <property type="match status" value="1"/>
</dbReference>
<dbReference type="Pfam" id="PF07715">
    <property type="entry name" value="Plug"/>
    <property type="match status" value="1"/>
</dbReference>
<keyword evidence="6 7" id="KW-0998">Cell outer membrane</keyword>
<dbReference type="PROSITE" id="PS52016">
    <property type="entry name" value="TONB_DEPENDENT_REC_3"/>
    <property type="match status" value="1"/>
</dbReference>
<dbReference type="InterPro" id="IPR037066">
    <property type="entry name" value="Plug_dom_sf"/>
</dbReference>
<dbReference type="Gene3D" id="2.60.40.1120">
    <property type="entry name" value="Carboxypeptidase-like, regulatory domain"/>
    <property type="match status" value="1"/>
</dbReference>
<dbReference type="NCBIfam" id="TIGR04057">
    <property type="entry name" value="SusC_RagA_signa"/>
    <property type="match status" value="1"/>
</dbReference>
<sequence length="1139" mass="126553">MKTTIQFYASVRICIVVIICGLAGLCSQAYSQSTTQYFTSNEEDLLLDNKVQQIVPLKSILNKIEDSHNISFLFDNRLVGEEYVSIPSIETDSLANLLGKILTERGLTYRKHTERTYVIMEKSDAESSPVFEEVVTGRVTESTSGELLPGVNIIVKGTQIGATTDMSGNYQIKAPSLQDTLIFTFVGFQRQEVPINGRTQIDIQLVPQTIEGDELVVIGYGSSKREDLTGSISSVTASDLENSVTSTFDQALQGRTAGVMVMKNSGKPGGGVSMQIRGVNTLQSSSEPLYVIDGVPISGNSDDGITNPLATLNPSDIQSIDILKDASAAAIYGSRASNGVVLITTKRGHEGDVQVNYDAYVGVQQLPKQLEVMNLRQYAQYRNRQAEIAGWGSQPEFADPSILGEGTNWQDVLYRDAPMTKHNVSVSGGDETTQYMLSAGFFNQNGIAIESDFNRYSLRLNLDNQSTSWLKVGTSLNLSRTNENINVSSDDIVNMAIRQSPDIPVKYPDGSWGGPSESEFTLENPVALAKLNTNEQKRSQVIGNIYAEIDFHENLTLRNEANGTFGYTNDYVFNPTYQFNARVNDLNSSNRSSSNSTFWQLKNFMTYANTYQSLSVNAMLGHEVQVNQWEGLSGSRERFPTNNLHELAAGDAQTAQNSSYSGSSSLQSFFTRLNFSYDDRYLLTGNLRTDGSSNFAAQNRWGYFPSLALAWRISNESFMQDVNFIDELKLRGGYGFVGNQNIPSNRFIDTFTIVETQWGNGVRPQNLGNERLRWESTESMNVGLDLSVFYHRINFTVDAYLKRTHDLLTDVPLPLLAGTSGNGSINAPIDNIGQLENKGIEFSLNTINMEGDLRWESDVVLSMNKNVVTQLKSENSIIDRQINFFDTATRTIVGEPVGQLFGYVVEGVFEDAEDIQNHVTQNNAINPVNGVWPGDLKFKDLNDDGVIDEQDRTVIGNPMPDFQYGITNKFFYQNFDFSIFLNGNYGNKIFNQVRRQNEDPASDFGMLESVFDYARLEPNSLDADVNEVVVTNPNTKVPRITTSDPNNNQRPSTRFVEDGTYLRIQNITVGYTLPSNLASRFNLRNMRVYGSIENLHTFTGYSGYDPEIGSQTSDPLLMGIDNGRYPSQRIFTLGINIGL</sequence>
<dbReference type="SUPFAM" id="SSF56935">
    <property type="entry name" value="Porins"/>
    <property type="match status" value="1"/>
</dbReference>
<dbReference type="NCBIfam" id="TIGR04056">
    <property type="entry name" value="OMP_RagA_SusC"/>
    <property type="match status" value="1"/>
</dbReference>
<comment type="caution">
    <text evidence="9">The sequence shown here is derived from an EMBL/GenBank/DDBJ whole genome shotgun (WGS) entry which is preliminary data.</text>
</comment>
<evidence type="ECO:0000313" key="10">
    <source>
        <dbReference type="Proteomes" id="UP001207337"/>
    </source>
</evidence>
<reference evidence="9 10" key="1">
    <citation type="submission" date="2021-11" db="EMBL/GenBank/DDBJ databases">
        <title>Aliifidinibius sp. nov., a new bacterium isolated from saline soil.</title>
        <authorList>
            <person name="Galisteo C."/>
            <person name="De La Haba R."/>
            <person name="Sanchez-Porro C."/>
            <person name="Ventosa A."/>
        </authorList>
    </citation>
    <scope>NUCLEOTIDE SEQUENCE [LARGE SCALE GENOMIC DNA]</scope>
    <source>
        <strain evidence="9 10">KACC 190600</strain>
    </source>
</reference>
<organism evidence="9 10">
    <name type="scientific">Fodinibius salicampi</name>
    <dbReference type="NCBI Taxonomy" id="1920655"/>
    <lineage>
        <taxon>Bacteria</taxon>
        <taxon>Pseudomonadati</taxon>
        <taxon>Balneolota</taxon>
        <taxon>Balneolia</taxon>
        <taxon>Balneolales</taxon>
        <taxon>Balneolaceae</taxon>
        <taxon>Fodinibius</taxon>
    </lineage>
</organism>
<comment type="similarity">
    <text evidence="7">Belongs to the TonB-dependent receptor family.</text>
</comment>
<evidence type="ECO:0000256" key="3">
    <source>
        <dbReference type="ARBA" id="ARBA00022452"/>
    </source>
</evidence>
<keyword evidence="4 7" id="KW-0812">Transmembrane</keyword>
<dbReference type="InterPro" id="IPR023997">
    <property type="entry name" value="TonB-dep_OMP_SusC/RagA_CS"/>
</dbReference>
<dbReference type="InterPro" id="IPR008969">
    <property type="entry name" value="CarboxyPept-like_regulatory"/>
</dbReference>
<keyword evidence="10" id="KW-1185">Reference proteome</keyword>